<name>A0A8G1X866_9ACTN</name>
<protein>
    <submittedName>
        <fullName evidence="1">Uncharacterized protein</fullName>
    </submittedName>
</protein>
<gene>
    <name evidence="1" type="ORF">EDD39_5586</name>
</gene>
<dbReference type="Proteomes" id="UP000267408">
    <property type="component" value="Unassembled WGS sequence"/>
</dbReference>
<proteinExistence type="predicted"/>
<evidence type="ECO:0000313" key="2">
    <source>
        <dbReference type="Proteomes" id="UP000267408"/>
    </source>
</evidence>
<comment type="caution">
    <text evidence="1">The sequence shown here is derived from an EMBL/GenBank/DDBJ whole genome shotgun (WGS) entry which is preliminary data.</text>
</comment>
<dbReference type="RefSeq" id="WP_123561367.1">
    <property type="nucleotide sequence ID" value="NZ_RJVJ01000002.1"/>
</dbReference>
<dbReference type="OrthoDB" id="3369278at2"/>
<organism evidence="1 2">
    <name type="scientific">Kitasatospora cineracea</name>
    <dbReference type="NCBI Taxonomy" id="88074"/>
    <lineage>
        <taxon>Bacteria</taxon>
        <taxon>Bacillati</taxon>
        <taxon>Actinomycetota</taxon>
        <taxon>Actinomycetes</taxon>
        <taxon>Kitasatosporales</taxon>
        <taxon>Streptomycetaceae</taxon>
        <taxon>Kitasatospora</taxon>
    </lineage>
</organism>
<reference evidence="1 2" key="1">
    <citation type="submission" date="2018-11" db="EMBL/GenBank/DDBJ databases">
        <title>Sequencing the genomes of 1000 actinobacteria strains.</title>
        <authorList>
            <person name="Klenk H.-P."/>
        </authorList>
    </citation>
    <scope>NUCLEOTIDE SEQUENCE [LARGE SCALE GENOMIC DNA]</scope>
    <source>
        <strain evidence="1 2">DSM 44780</strain>
    </source>
</reference>
<dbReference type="EMBL" id="RJVJ01000002">
    <property type="protein sequence ID" value="ROR37442.1"/>
    <property type="molecule type" value="Genomic_DNA"/>
</dbReference>
<evidence type="ECO:0000313" key="1">
    <source>
        <dbReference type="EMBL" id="ROR37442.1"/>
    </source>
</evidence>
<accession>A0A8G1X866</accession>
<dbReference type="AlphaFoldDB" id="A0A8G1X866"/>
<sequence length="132" mass="14103">MFNRLEIEVRAGVRSAAEVRVRVDGEDLVDATAGPDGFGAHAPGLLPAAGDGPLRATGEARRVELGEPACTGGCCGYLAAVVRRHGALVVWSDRETPADEPGLPDFHFDTRQYDAELARATADRWWDVPPPP</sequence>